<name>A0A183JG06_9TREM</name>
<evidence type="ECO:0000256" key="1">
    <source>
        <dbReference type="SAM" id="MobiDB-lite"/>
    </source>
</evidence>
<accession>A0A183JG06</accession>
<feature type="region of interest" description="Disordered" evidence="1">
    <location>
        <begin position="439"/>
        <end position="463"/>
    </location>
</feature>
<evidence type="ECO:0000313" key="4">
    <source>
        <dbReference type="WBParaSite" id="SCUD_0000162401-mRNA-1"/>
    </source>
</evidence>
<evidence type="ECO:0000313" key="2">
    <source>
        <dbReference type="EMBL" id="VDO68906.1"/>
    </source>
</evidence>
<dbReference type="WBParaSite" id="SCUD_0000162401-mRNA-1">
    <property type="protein sequence ID" value="SCUD_0000162401-mRNA-1"/>
    <property type="gene ID" value="SCUD_0000162401"/>
</dbReference>
<feature type="compositionally biased region" description="Polar residues" evidence="1">
    <location>
        <begin position="440"/>
        <end position="463"/>
    </location>
</feature>
<keyword evidence="3" id="KW-1185">Reference proteome</keyword>
<reference evidence="2 3" key="2">
    <citation type="submission" date="2018-11" db="EMBL/GenBank/DDBJ databases">
        <authorList>
            <consortium name="Pathogen Informatics"/>
        </authorList>
    </citation>
    <scope>NUCLEOTIDE SEQUENCE [LARGE SCALE GENOMIC DNA]</scope>
    <source>
        <strain evidence="2">Dakar</strain>
        <strain evidence="3">Dakar, Senegal</strain>
    </source>
</reference>
<dbReference type="AlphaFoldDB" id="A0A183JG06"/>
<dbReference type="EMBL" id="UZAK01001361">
    <property type="protein sequence ID" value="VDO68906.1"/>
    <property type="molecule type" value="Genomic_DNA"/>
</dbReference>
<dbReference type="Proteomes" id="UP000279833">
    <property type="component" value="Unassembled WGS sequence"/>
</dbReference>
<proteinExistence type="predicted"/>
<gene>
    <name evidence="2" type="ORF">SCUD_LOCUS1625</name>
</gene>
<sequence length="463" mass="52456">MREAYSYIPPALLRFLLEEYEEGFGAQNANSWSIDEKDAAVVDEDPTDLIEIALKGWRSKERLLPGKTYANQSPIYKPVDPYGLCNQSAMQTCINQLDGKLSDSNNTSFVMIGWKQIKDLEENTETQVMKWDLKTIQSPVIYFRWQELMRGFPPPRVMPQIHINHNHPFNRSTIRNKLAIANRKRLPIRSNNGRMSISPSVMNQNTTLIENSEFSPLPNKTQTSQFDNSMKSIDKTSKFSNDMKPKPSSGEPVWGGSHVNSILLKNFVLDLSILYGMNNPQDTSMDSKQKALYYLKGLAASIGGIDLIANANGDQDFLSSESKYSNNLQMGSKVNDYSQENVYHSQVFNRKVTSPHWQNQMLETNRTEIPVSPWYHDPRLQVPNGLSQSLGDFNNGFRPPSNAPSLSRLNMDQLNETANDWKQYRMSLLGQGLDKIRTSKAGSRSVTPRLISNRNVSSSMSNL</sequence>
<protein>
    <submittedName>
        <fullName evidence="4">Anaphase-promoting complex subunit 13</fullName>
    </submittedName>
</protein>
<reference evidence="4" key="1">
    <citation type="submission" date="2016-06" db="UniProtKB">
        <authorList>
            <consortium name="WormBaseParasite"/>
        </authorList>
    </citation>
    <scope>IDENTIFICATION</scope>
</reference>
<evidence type="ECO:0000313" key="3">
    <source>
        <dbReference type="Proteomes" id="UP000279833"/>
    </source>
</evidence>
<organism evidence="4">
    <name type="scientific">Schistosoma curassoni</name>
    <dbReference type="NCBI Taxonomy" id="6186"/>
    <lineage>
        <taxon>Eukaryota</taxon>
        <taxon>Metazoa</taxon>
        <taxon>Spiralia</taxon>
        <taxon>Lophotrochozoa</taxon>
        <taxon>Platyhelminthes</taxon>
        <taxon>Trematoda</taxon>
        <taxon>Digenea</taxon>
        <taxon>Strigeidida</taxon>
        <taxon>Schistosomatoidea</taxon>
        <taxon>Schistosomatidae</taxon>
        <taxon>Schistosoma</taxon>
    </lineage>
</organism>